<dbReference type="InterPro" id="IPR023393">
    <property type="entry name" value="START-like_dom_sf"/>
</dbReference>
<dbReference type="EMBL" id="JAZHFV010000003">
    <property type="protein sequence ID" value="MEX4007901.1"/>
    <property type="molecule type" value="Genomic_DNA"/>
</dbReference>
<evidence type="ECO:0000313" key="3">
    <source>
        <dbReference type="EMBL" id="MEX4007901.1"/>
    </source>
</evidence>
<comment type="similarity">
    <text evidence="1">Belongs to the AHA1 family.</text>
</comment>
<feature type="domain" description="Activator of Hsp90 ATPase homologue 1/2-like C-terminal" evidence="2">
    <location>
        <begin position="22"/>
        <end position="107"/>
    </location>
</feature>
<evidence type="ECO:0000256" key="1">
    <source>
        <dbReference type="ARBA" id="ARBA00006817"/>
    </source>
</evidence>
<dbReference type="Gene3D" id="3.30.530.20">
    <property type="match status" value="1"/>
</dbReference>
<dbReference type="InterPro" id="IPR013538">
    <property type="entry name" value="ASHA1/2-like_C"/>
</dbReference>
<dbReference type="Proteomes" id="UP001559025">
    <property type="component" value="Unassembled WGS sequence"/>
</dbReference>
<accession>A0ABV3WUD8</accession>
<comment type="caution">
    <text evidence="3">The sequence shown here is derived from an EMBL/GenBank/DDBJ whole genome shotgun (WGS) entry which is preliminary data.</text>
</comment>
<evidence type="ECO:0000313" key="4">
    <source>
        <dbReference type="Proteomes" id="UP001559025"/>
    </source>
</evidence>
<name>A0ABV3WUD8_9HYPH</name>
<sequence>MTDGFSDDADSTDEVMVDCELDAAPEKVWRALTVPELAAQWLETDRTGENAAGERSYSLIEAEPCNRVRYAWRDETASEPDTVVTIDLSPAPDGRTRFRLTHSVAERAIPVAVNSNRPPTAVAA</sequence>
<dbReference type="RefSeq" id="WP_368802982.1">
    <property type="nucleotide sequence ID" value="NZ_JAZHFV010000003.1"/>
</dbReference>
<dbReference type="CDD" id="cd07814">
    <property type="entry name" value="SRPBCC_CalC_Aha1-like"/>
    <property type="match status" value="1"/>
</dbReference>
<dbReference type="SUPFAM" id="SSF55961">
    <property type="entry name" value="Bet v1-like"/>
    <property type="match status" value="1"/>
</dbReference>
<reference evidence="3 4" key="1">
    <citation type="submission" date="2024-01" db="EMBL/GenBank/DDBJ databases">
        <title>New evidence supports the origin of RcGTA from prophage.</title>
        <authorList>
            <person name="Xu Y."/>
            <person name="Liu B."/>
            <person name="Chen F."/>
        </authorList>
    </citation>
    <scope>NUCLEOTIDE SEQUENCE [LARGE SCALE GENOMIC DNA]</scope>
    <source>
        <strain evidence="3 4">CBW1107-2</strain>
    </source>
</reference>
<evidence type="ECO:0000259" key="2">
    <source>
        <dbReference type="Pfam" id="PF08327"/>
    </source>
</evidence>
<proteinExistence type="inferred from homology"/>
<dbReference type="Pfam" id="PF08327">
    <property type="entry name" value="AHSA1"/>
    <property type="match status" value="1"/>
</dbReference>
<protein>
    <submittedName>
        <fullName evidence="3">SRPBCC domain-containing protein</fullName>
    </submittedName>
</protein>
<gene>
    <name evidence="3" type="ORF">V1479_11345</name>
</gene>
<organism evidence="3 4">
    <name type="scientific">Neoaquamicrobium sediminum</name>
    <dbReference type="NCBI Taxonomy" id="1849104"/>
    <lineage>
        <taxon>Bacteria</taxon>
        <taxon>Pseudomonadati</taxon>
        <taxon>Pseudomonadota</taxon>
        <taxon>Alphaproteobacteria</taxon>
        <taxon>Hyphomicrobiales</taxon>
        <taxon>Phyllobacteriaceae</taxon>
        <taxon>Neoaquamicrobium</taxon>
    </lineage>
</organism>
<keyword evidence="4" id="KW-1185">Reference proteome</keyword>